<feature type="domain" description="Extensin-like C-terminal" evidence="2">
    <location>
        <begin position="67"/>
        <end position="219"/>
    </location>
</feature>
<keyword evidence="4" id="KW-1185">Reference proteome</keyword>
<name>A0A443IVJ7_9RHOB</name>
<reference evidence="3 4" key="1">
    <citation type="submission" date="2019-01" db="EMBL/GenBank/DDBJ databases">
        <title>Sinorhodobacter populi sp. nov. isolated from the symptomatic bark tissue of Populus euramericana canker.</title>
        <authorList>
            <person name="Xu G."/>
        </authorList>
    </citation>
    <scope>NUCLEOTIDE SEQUENCE [LARGE SCALE GENOMIC DNA]</scope>
    <source>
        <strain evidence="3 4">2D-5</strain>
    </source>
</reference>
<organism evidence="3 4">
    <name type="scientific">Paenirhodobacter populi</name>
    <dbReference type="NCBI Taxonomy" id="2306993"/>
    <lineage>
        <taxon>Bacteria</taxon>
        <taxon>Pseudomonadati</taxon>
        <taxon>Pseudomonadota</taxon>
        <taxon>Alphaproteobacteria</taxon>
        <taxon>Rhodobacterales</taxon>
        <taxon>Rhodobacter group</taxon>
        <taxon>Paenirhodobacter</taxon>
    </lineage>
</organism>
<protein>
    <submittedName>
        <fullName evidence="3">Extensin family protein</fullName>
    </submittedName>
</protein>
<dbReference type="AlphaFoldDB" id="A0A443IVJ7"/>
<comment type="caution">
    <text evidence="3">The sequence shown here is derived from an EMBL/GenBank/DDBJ whole genome shotgun (WGS) entry which is preliminary data.</text>
</comment>
<evidence type="ECO:0000313" key="3">
    <source>
        <dbReference type="EMBL" id="RWR12135.1"/>
    </source>
</evidence>
<dbReference type="EMBL" id="SAUW01000009">
    <property type="protein sequence ID" value="RWR12135.1"/>
    <property type="molecule type" value="Genomic_DNA"/>
</dbReference>
<feature type="region of interest" description="Disordered" evidence="1">
    <location>
        <begin position="1"/>
        <end position="24"/>
    </location>
</feature>
<evidence type="ECO:0000313" key="4">
    <source>
        <dbReference type="Proteomes" id="UP000285710"/>
    </source>
</evidence>
<accession>A0A443IVJ7</accession>
<dbReference type="InterPro" id="IPR009683">
    <property type="entry name" value="Extensin-like_C"/>
</dbReference>
<evidence type="ECO:0000256" key="1">
    <source>
        <dbReference type="SAM" id="MobiDB-lite"/>
    </source>
</evidence>
<proteinExistence type="predicted"/>
<dbReference type="Pfam" id="PF06904">
    <property type="entry name" value="Extensin-like_C"/>
    <property type="match status" value="1"/>
</dbReference>
<dbReference type="Proteomes" id="UP000285710">
    <property type="component" value="Unassembled WGS sequence"/>
</dbReference>
<evidence type="ECO:0000259" key="2">
    <source>
        <dbReference type="Pfam" id="PF06904"/>
    </source>
</evidence>
<gene>
    <name evidence="3" type="ORF">D2T33_09975</name>
</gene>
<sequence length="219" mass="23146">MARPAVPEQITAAPDGSLQRPAPRPEALRGATLASAVLVMPRVVGKEASGELCGVPGLTGKRIAPITSRVEGCGLTDGVEVTQVSGIPLSMPAQVDCTTAARLKDWVDRGIVPAVGNRGGGVARLEIAGSYTCRPRNNQSGAKVSEHGRGRAVDLRGIRLKSGEILTVEADWRDKDRLFQRIHAAACGPFGTVLGPESDPYHNDHIHVDTATRNSAYCR</sequence>
<reference evidence="3 4" key="2">
    <citation type="submission" date="2019-01" db="EMBL/GenBank/DDBJ databases">
        <authorList>
            <person name="Li Y."/>
        </authorList>
    </citation>
    <scope>NUCLEOTIDE SEQUENCE [LARGE SCALE GENOMIC DNA]</scope>
    <source>
        <strain evidence="3 4">2D-5</strain>
    </source>
</reference>